<evidence type="ECO:0000313" key="3">
    <source>
        <dbReference type="Proteomes" id="UP000031599"/>
    </source>
</evidence>
<proteinExistence type="predicted"/>
<comment type="caution">
    <text evidence="2">The sequence shown here is derived from an EMBL/GenBank/DDBJ whole genome shotgun (WGS) entry which is preliminary data.</text>
</comment>
<organism evidence="2 3">
    <name type="scientific">Enhygromyxa salina</name>
    <dbReference type="NCBI Taxonomy" id="215803"/>
    <lineage>
        <taxon>Bacteria</taxon>
        <taxon>Pseudomonadati</taxon>
        <taxon>Myxococcota</taxon>
        <taxon>Polyangia</taxon>
        <taxon>Nannocystales</taxon>
        <taxon>Nannocystaceae</taxon>
        <taxon>Enhygromyxa</taxon>
    </lineage>
</organism>
<name>A0A0C2D771_9BACT</name>
<evidence type="ECO:0000256" key="1">
    <source>
        <dbReference type="SAM" id="MobiDB-lite"/>
    </source>
</evidence>
<gene>
    <name evidence="2" type="ORF">DB30_03201</name>
</gene>
<dbReference type="EMBL" id="JMCC02000023">
    <property type="protein sequence ID" value="KIG17500.1"/>
    <property type="molecule type" value="Genomic_DNA"/>
</dbReference>
<evidence type="ECO:0000313" key="2">
    <source>
        <dbReference type="EMBL" id="KIG17500.1"/>
    </source>
</evidence>
<feature type="region of interest" description="Disordered" evidence="1">
    <location>
        <begin position="1"/>
        <end position="25"/>
    </location>
</feature>
<dbReference type="AlphaFoldDB" id="A0A0C2D771"/>
<accession>A0A0C2D771</accession>
<sequence>MAATDNGDAIDDDLGGARASQGDRGPRGWALRVLLHAITVHIWSARRFG</sequence>
<reference evidence="2 3" key="1">
    <citation type="submission" date="2014-12" db="EMBL/GenBank/DDBJ databases">
        <title>Genome assembly of Enhygromyxa salina DSM 15201.</title>
        <authorList>
            <person name="Sharma G."/>
            <person name="Subramanian S."/>
        </authorList>
    </citation>
    <scope>NUCLEOTIDE SEQUENCE [LARGE SCALE GENOMIC DNA]</scope>
    <source>
        <strain evidence="2 3">DSM 15201</strain>
    </source>
</reference>
<dbReference type="Proteomes" id="UP000031599">
    <property type="component" value="Unassembled WGS sequence"/>
</dbReference>
<protein>
    <submittedName>
        <fullName evidence="2">Uncharacterized protein</fullName>
    </submittedName>
</protein>